<dbReference type="Proteomes" id="UP001189429">
    <property type="component" value="Unassembled WGS sequence"/>
</dbReference>
<reference evidence="2" key="1">
    <citation type="submission" date="2023-10" db="EMBL/GenBank/DDBJ databases">
        <authorList>
            <person name="Chen Y."/>
            <person name="Shah S."/>
            <person name="Dougan E. K."/>
            <person name="Thang M."/>
            <person name="Chan C."/>
        </authorList>
    </citation>
    <scope>NUCLEOTIDE SEQUENCE [LARGE SCALE GENOMIC DNA]</scope>
</reference>
<organism evidence="2 3">
    <name type="scientific">Prorocentrum cordatum</name>
    <dbReference type="NCBI Taxonomy" id="2364126"/>
    <lineage>
        <taxon>Eukaryota</taxon>
        <taxon>Sar</taxon>
        <taxon>Alveolata</taxon>
        <taxon>Dinophyceae</taxon>
        <taxon>Prorocentrales</taxon>
        <taxon>Prorocentraceae</taxon>
        <taxon>Prorocentrum</taxon>
    </lineage>
</organism>
<dbReference type="Gene3D" id="1.10.1410.10">
    <property type="match status" value="1"/>
</dbReference>
<dbReference type="EMBL" id="CAUYUJ010005607">
    <property type="protein sequence ID" value="CAK0814322.1"/>
    <property type="molecule type" value="Genomic_DNA"/>
</dbReference>
<sequence length="173" mass="18407">LEKSAIRAFTDRLVSAGGFKFRRSAFRDQEPKVTLLAPPSLGGASGEAIAVSIFVNAAIPMYSAALLTECGQMDARARALVLLVRRWAKDRGVCHASKGHLSPYQWSLLTIYFLQVGVEEGQILPPLAEFQVSSGLAVRAARQGQDPEAPDAADAAALGVRQGRPPPPPPPPP</sequence>
<evidence type="ECO:0000256" key="1">
    <source>
        <dbReference type="SAM" id="MobiDB-lite"/>
    </source>
</evidence>
<proteinExistence type="predicted"/>
<feature type="non-terminal residue" evidence="2">
    <location>
        <position position="173"/>
    </location>
</feature>
<keyword evidence="3" id="KW-1185">Reference proteome</keyword>
<feature type="region of interest" description="Disordered" evidence="1">
    <location>
        <begin position="141"/>
        <end position="173"/>
    </location>
</feature>
<protein>
    <recommendedName>
        <fullName evidence="4">Polynucleotide adenylyltransferase</fullName>
    </recommendedName>
</protein>
<dbReference type="PANTHER" id="PTHR12271">
    <property type="entry name" value="POLY A POLYMERASE CID PAP -RELATED"/>
    <property type="match status" value="1"/>
</dbReference>
<dbReference type="PANTHER" id="PTHR12271:SF40">
    <property type="entry name" value="POLY(A) RNA POLYMERASE GLD2"/>
    <property type="match status" value="1"/>
</dbReference>
<feature type="compositionally biased region" description="Pro residues" evidence="1">
    <location>
        <begin position="164"/>
        <end position="173"/>
    </location>
</feature>
<feature type="non-terminal residue" evidence="2">
    <location>
        <position position="1"/>
    </location>
</feature>
<evidence type="ECO:0000313" key="2">
    <source>
        <dbReference type="EMBL" id="CAK0814322.1"/>
    </source>
</evidence>
<evidence type="ECO:0008006" key="4">
    <source>
        <dbReference type="Google" id="ProtNLM"/>
    </source>
</evidence>
<feature type="compositionally biased region" description="Low complexity" evidence="1">
    <location>
        <begin position="146"/>
        <end position="157"/>
    </location>
</feature>
<comment type="caution">
    <text evidence="2">The sequence shown here is derived from an EMBL/GenBank/DDBJ whole genome shotgun (WGS) entry which is preliminary data.</text>
</comment>
<evidence type="ECO:0000313" key="3">
    <source>
        <dbReference type="Proteomes" id="UP001189429"/>
    </source>
</evidence>
<dbReference type="SUPFAM" id="SSF81631">
    <property type="entry name" value="PAP/OAS1 substrate-binding domain"/>
    <property type="match status" value="1"/>
</dbReference>
<accession>A0ABN9R8E1</accession>
<name>A0ABN9R8E1_9DINO</name>
<gene>
    <name evidence="2" type="ORF">PCOR1329_LOCUS17968</name>
</gene>